<reference evidence="3" key="1">
    <citation type="journal article" date="2019" name="Int. J. Syst. Evol. Microbiol.">
        <title>The Global Catalogue of Microorganisms (GCM) 10K type strain sequencing project: providing services to taxonomists for standard genome sequencing and annotation.</title>
        <authorList>
            <consortium name="The Broad Institute Genomics Platform"/>
            <consortium name="The Broad Institute Genome Sequencing Center for Infectious Disease"/>
            <person name="Wu L."/>
            <person name="Ma J."/>
        </authorList>
    </citation>
    <scope>NUCLEOTIDE SEQUENCE [LARGE SCALE GENOMIC DNA]</scope>
    <source>
        <strain evidence="3">JCM 16981</strain>
    </source>
</reference>
<sequence length="200" mass="23006">MKKAIIFSISTFMVITTSAVLVILFISIGSSSESVEKGEPEANLSAPNDTDILEEKEKIKETALKYEDKVEPAPEKVEDKVVDMVHRMSHQKVRAEKKWGHLKITEKRLDEVIDLLEQYDVKDRTFLHKEMLEWKNGDFSNSVKVHNILTQPDIPHAVVEGKAYGLLSKKEEQTYIQNHFDEVDDISKEEDEGYQNRNSM</sequence>
<keyword evidence="1" id="KW-0812">Transmembrane</keyword>
<dbReference type="RefSeq" id="WP_344701477.1">
    <property type="nucleotide sequence ID" value="NZ_BAABCK010000013.1"/>
</dbReference>
<keyword evidence="1" id="KW-1133">Transmembrane helix</keyword>
<keyword evidence="3" id="KW-1185">Reference proteome</keyword>
<dbReference type="Pfam" id="PF19754">
    <property type="entry name" value="DUF6241"/>
    <property type="match status" value="1"/>
</dbReference>
<dbReference type="EMBL" id="BAABCK010000013">
    <property type="protein sequence ID" value="GAA3719484.1"/>
    <property type="molecule type" value="Genomic_DNA"/>
</dbReference>
<name>A0ABP7EHT9_9STAP</name>
<keyword evidence="1" id="KW-0472">Membrane</keyword>
<proteinExistence type="predicted"/>
<comment type="caution">
    <text evidence="2">The sequence shown here is derived from an EMBL/GenBank/DDBJ whole genome shotgun (WGS) entry which is preliminary data.</text>
</comment>
<feature type="transmembrane region" description="Helical" evidence="1">
    <location>
        <begin position="6"/>
        <end position="28"/>
    </location>
</feature>
<dbReference type="Proteomes" id="UP001500920">
    <property type="component" value="Unassembled WGS sequence"/>
</dbReference>
<accession>A0ABP7EHT9</accession>
<dbReference type="InterPro" id="IPR046208">
    <property type="entry name" value="DUF6241"/>
</dbReference>
<protein>
    <submittedName>
        <fullName evidence="2">Uncharacterized protein</fullName>
    </submittedName>
</protein>
<evidence type="ECO:0000313" key="2">
    <source>
        <dbReference type="EMBL" id="GAA3719484.1"/>
    </source>
</evidence>
<organism evidence="2 3">
    <name type="scientific">Salinicoccus jeotgali</name>
    <dbReference type="NCBI Taxonomy" id="381634"/>
    <lineage>
        <taxon>Bacteria</taxon>
        <taxon>Bacillati</taxon>
        <taxon>Bacillota</taxon>
        <taxon>Bacilli</taxon>
        <taxon>Bacillales</taxon>
        <taxon>Staphylococcaceae</taxon>
        <taxon>Salinicoccus</taxon>
    </lineage>
</organism>
<evidence type="ECO:0000313" key="3">
    <source>
        <dbReference type="Proteomes" id="UP001500920"/>
    </source>
</evidence>
<evidence type="ECO:0000256" key="1">
    <source>
        <dbReference type="SAM" id="Phobius"/>
    </source>
</evidence>
<gene>
    <name evidence="2" type="ORF">GCM10022378_07090</name>
</gene>